<keyword evidence="5" id="KW-1185">Reference proteome</keyword>
<dbReference type="STRING" id="1664069.BGLY_1528"/>
<evidence type="ECO:0000313" key="3">
    <source>
        <dbReference type="EMBL" id="MEC0483389.1"/>
    </source>
</evidence>
<reference evidence="3 5" key="3">
    <citation type="submission" date="2023-03" db="EMBL/GenBank/DDBJ databases">
        <title>Agriculturally important microbes genome sequencing.</title>
        <authorList>
            <person name="Dunlap C."/>
        </authorList>
    </citation>
    <scope>NUCLEOTIDE SEQUENCE [LARGE SCALE GENOMIC DNA]</scope>
    <source>
        <strain evidence="3 5">CBP-3203</strain>
    </source>
</reference>
<evidence type="ECO:0000313" key="5">
    <source>
        <dbReference type="Proteomes" id="UP001341297"/>
    </source>
</evidence>
<proteinExistence type="predicted"/>
<dbReference type="Proteomes" id="UP001341297">
    <property type="component" value="Unassembled WGS sequence"/>
</dbReference>
<feature type="signal peptide" evidence="1">
    <location>
        <begin position="1"/>
        <end position="19"/>
    </location>
</feature>
<protein>
    <submittedName>
        <fullName evidence="2">Uncharacterized protein</fullName>
    </submittedName>
</protein>
<evidence type="ECO:0000313" key="4">
    <source>
        <dbReference type="Proteomes" id="UP000036168"/>
    </source>
</evidence>
<dbReference type="EMBL" id="JARRTL010000003">
    <property type="protein sequence ID" value="MEC0483389.1"/>
    <property type="molecule type" value="Genomic_DNA"/>
</dbReference>
<dbReference type="AlphaFoldDB" id="A0A0T6BIZ1"/>
<sequence>MNKTKLLTAVLGLSIAGNAALGIYAAKLNEDVDIAYRVADDMAAEAKDAQETIEREYIVEGKNYAVSADDGGFSFDPAATNAKPGDRISVTFTKDQYENGSGFKAIKVIE</sequence>
<reference evidence="2" key="2">
    <citation type="submission" date="2015-10" db="EMBL/GenBank/DDBJ databases">
        <authorList>
            <person name="Gilbert D.G."/>
        </authorList>
    </citation>
    <scope>NUCLEOTIDE SEQUENCE</scope>
    <source>
        <strain evidence="2">GO-13</strain>
    </source>
</reference>
<name>A0A0T6BIZ1_9BACI</name>
<evidence type="ECO:0000313" key="2">
    <source>
        <dbReference type="EMBL" id="KRT88303.1"/>
    </source>
</evidence>
<organism evidence="2 4">
    <name type="scientific">Bacillus glycinifermentans</name>
    <dbReference type="NCBI Taxonomy" id="1664069"/>
    <lineage>
        <taxon>Bacteria</taxon>
        <taxon>Bacillati</taxon>
        <taxon>Bacillota</taxon>
        <taxon>Bacilli</taxon>
        <taxon>Bacillales</taxon>
        <taxon>Bacillaceae</taxon>
        <taxon>Bacillus</taxon>
    </lineage>
</organism>
<evidence type="ECO:0000256" key="1">
    <source>
        <dbReference type="SAM" id="SignalP"/>
    </source>
</evidence>
<gene>
    <name evidence="2" type="ORF">AB447_207835</name>
    <name evidence="3" type="ORF">P8828_00750</name>
</gene>
<dbReference type="Proteomes" id="UP000036168">
    <property type="component" value="Unassembled WGS sequence"/>
</dbReference>
<accession>A0A0T6BIZ1</accession>
<keyword evidence="1" id="KW-0732">Signal</keyword>
<feature type="chain" id="PRO_5039420773" evidence="1">
    <location>
        <begin position="20"/>
        <end position="110"/>
    </location>
</feature>
<dbReference type="EMBL" id="LECW02000067">
    <property type="protein sequence ID" value="KRT88303.1"/>
    <property type="molecule type" value="Genomic_DNA"/>
</dbReference>
<comment type="caution">
    <text evidence="2">The sequence shown here is derived from an EMBL/GenBank/DDBJ whole genome shotgun (WGS) entry which is preliminary data.</text>
</comment>
<reference evidence="2 4" key="1">
    <citation type="journal article" date="2015" name="Int. J. Syst. Evol. Microbiol.">
        <title>Bacillus glycinifermentans sp. nov., isolated from fermented soybean paste.</title>
        <authorList>
            <person name="Kim S.J."/>
            <person name="Dunlap C.A."/>
            <person name="Kwon S.W."/>
            <person name="Rooney A.P."/>
        </authorList>
    </citation>
    <scope>NUCLEOTIDE SEQUENCE [LARGE SCALE GENOMIC DNA]</scope>
    <source>
        <strain evidence="2 4">GO-13</strain>
    </source>
</reference>
<dbReference type="RefSeq" id="WP_048354880.1">
    <property type="nucleotide sequence ID" value="NZ_JARRTL010000003.1"/>
</dbReference>